<dbReference type="AlphaFoldDB" id="A0A4Y2K4Y9"/>
<proteinExistence type="predicted"/>
<dbReference type="EMBL" id="BGPR01113035">
    <property type="protein sequence ID" value="GBM96849.1"/>
    <property type="molecule type" value="Genomic_DNA"/>
</dbReference>
<evidence type="ECO:0000313" key="2">
    <source>
        <dbReference type="EMBL" id="GBM96865.1"/>
    </source>
</evidence>
<organism evidence="2 3">
    <name type="scientific">Araneus ventricosus</name>
    <name type="common">Orbweaver spider</name>
    <name type="synonym">Epeira ventricosa</name>
    <dbReference type="NCBI Taxonomy" id="182803"/>
    <lineage>
        <taxon>Eukaryota</taxon>
        <taxon>Metazoa</taxon>
        <taxon>Ecdysozoa</taxon>
        <taxon>Arthropoda</taxon>
        <taxon>Chelicerata</taxon>
        <taxon>Arachnida</taxon>
        <taxon>Araneae</taxon>
        <taxon>Araneomorphae</taxon>
        <taxon>Entelegynae</taxon>
        <taxon>Araneoidea</taxon>
        <taxon>Araneidae</taxon>
        <taxon>Araneus</taxon>
    </lineage>
</organism>
<dbReference type="Proteomes" id="UP000499080">
    <property type="component" value="Unassembled WGS sequence"/>
</dbReference>
<reference evidence="2 3" key="1">
    <citation type="journal article" date="2019" name="Sci. Rep.">
        <title>Orb-weaving spider Araneus ventricosus genome elucidates the spidroin gene catalogue.</title>
        <authorList>
            <person name="Kono N."/>
            <person name="Nakamura H."/>
            <person name="Ohtoshi R."/>
            <person name="Moran D.A.P."/>
            <person name="Shinohara A."/>
            <person name="Yoshida Y."/>
            <person name="Fujiwara M."/>
            <person name="Mori M."/>
            <person name="Tomita M."/>
            <person name="Arakawa K."/>
        </authorList>
    </citation>
    <scope>NUCLEOTIDE SEQUENCE [LARGE SCALE GENOMIC DNA]</scope>
</reference>
<dbReference type="EMBL" id="BGPR01113042">
    <property type="protein sequence ID" value="GBM96865.1"/>
    <property type="molecule type" value="Genomic_DNA"/>
</dbReference>
<evidence type="ECO:0000313" key="3">
    <source>
        <dbReference type="Proteomes" id="UP000499080"/>
    </source>
</evidence>
<gene>
    <name evidence="1" type="ORF">AVEN_193955_1</name>
    <name evidence="2" type="ORF">AVEN_267551_1</name>
</gene>
<protein>
    <submittedName>
        <fullName evidence="2">Uncharacterized protein</fullName>
    </submittedName>
</protein>
<keyword evidence="3" id="KW-1185">Reference proteome</keyword>
<name>A0A4Y2K4Y9_ARAVE</name>
<comment type="caution">
    <text evidence="2">The sequence shown here is derived from an EMBL/GenBank/DDBJ whole genome shotgun (WGS) entry which is preliminary data.</text>
</comment>
<evidence type="ECO:0000313" key="1">
    <source>
        <dbReference type="EMBL" id="GBM96849.1"/>
    </source>
</evidence>
<accession>A0A4Y2K4Y9</accession>
<sequence>MLLKELSQTYCPFRGHSVFVDQIFDAIRNTQCFGCEDAIDRIVESTTWEGTDSLKIPPFLRFEASLDRIMHGFYFGIRNCVAGEVLVLKRRVW</sequence>